<dbReference type="EMBL" id="LSDC01000042">
    <property type="protein sequence ID" value="KXB61221.1"/>
    <property type="molecule type" value="Genomic_DNA"/>
</dbReference>
<sequence>MNVFKLMILFFMILLANFSMIRIDFGKFFKKNSTREIKVFVILASFALGYIAYITIITIYELSQTIVR</sequence>
<evidence type="ECO:0000256" key="1">
    <source>
        <dbReference type="SAM" id="Phobius"/>
    </source>
</evidence>
<evidence type="ECO:0008006" key="4">
    <source>
        <dbReference type="Google" id="ProtNLM"/>
    </source>
</evidence>
<feature type="transmembrane region" description="Helical" evidence="1">
    <location>
        <begin position="37"/>
        <end position="60"/>
    </location>
</feature>
<dbReference type="Proteomes" id="UP000070355">
    <property type="component" value="Unassembled WGS sequence"/>
</dbReference>
<protein>
    <recommendedName>
        <fullName evidence="4">DUF1146 domain-containing protein</fullName>
    </recommendedName>
</protein>
<dbReference type="STRING" id="1379.HMPREF3186_00634"/>
<keyword evidence="1" id="KW-0472">Membrane</keyword>
<gene>
    <name evidence="2" type="ORF">HMPREF3186_00634</name>
</gene>
<proteinExistence type="predicted"/>
<dbReference type="InterPro" id="IPR009526">
    <property type="entry name" value="DUF1146"/>
</dbReference>
<keyword evidence="1" id="KW-0812">Transmembrane</keyword>
<reference evidence="3" key="1">
    <citation type="submission" date="2016-01" db="EMBL/GenBank/DDBJ databases">
        <authorList>
            <person name="Mitreva M."/>
            <person name="Pepin K.H."/>
            <person name="Mihindukulasuriya K.A."/>
            <person name="Fulton R."/>
            <person name="Fronick C."/>
            <person name="O'Laughlin M."/>
            <person name="Miner T."/>
            <person name="Herter B."/>
            <person name="Rosa B.A."/>
            <person name="Cordes M."/>
            <person name="Tomlinson C."/>
            <person name="Wollam A."/>
            <person name="Palsikar V.B."/>
            <person name="Mardis E.R."/>
            <person name="Wilson R.K."/>
        </authorList>
    </citation>
    <scope>NUCLEOTIDE SEQUENCE [LARGE SCALE GENOMIC DNA]</scope>
    <source>
        <strain evidence="3">DNF01167</strain>
    </source>
</reference>
<organism evidence="2 3">
    <name type="scientific">Gemella haemolysans</name>
    <dbReference type="NCBI Taxonomy" id="1379"/>
    <lineage>
        <taxon>Bacteria</taxon>
        <taxon>Bacillati</taxon>
        <taxon>Bacillota</taxon>
        <taxon>Bacilli</taxon>
        <taxon>Bacillales</taxon>
        <taxon>Gemellaceae</taxon>
        <taxon>Gemella</taxon>
    </lineage>
</organism>
<keyword evidence="1" id="KW-1133">Transmembrane helix</keyword>
<name>A0A134A0K6_9BACL</name>
<dbReference type="Pfam" id="PF06612">
    <property type="entry name" value="DUF1146"/>
    <property type="match status" value="1"/>
</dbReference>
<comment type="caution">
    <text evidence="2">The sequence shown here is derived from an EMBL/GenBank/DDBJ whole genome shotgun (WGS) entry which is preliminary data.</text>
</comment>
<dbReference type="AlphaFoldDB" id="A0A134A0K6"/>
<accession>A0A134A0K6</accession>
<feature type="transmembrane region" description="Helical" evidence="1">
    <location>
        <begin position="6"/>
        <end position="25"/>
    </location>
</feature>
<evidence type="ECO:0000313" key="2">
    <source>
        <dbReference type="EMBL" id="KXB61221.1"/>
    </source>
</evidence>
<dbReference type="PATRIC" id="fig|1379.3.peg.618"/>
<dbReference type="RefSeq" id="WP_060913879.1">
    <property type="nucleotide sequence ID" value="NZ_JAJUOT010000001.1"/>
</dbReference>
<evidence type="ECO:0000313" key="3">
    <source>
        <dbReference type="Proteomes" id="UP000070355"/>
    </source>
</evidence>